<dbReference type="Gene3D" id="3.30.460.10">
    <property type="entry name" value="Beta Polymerase, domain 2"/>
    <property type="match status" value="1"/>
</dbReference>
<dbReference type="AlphaFoldDB" id="A0A397WMD7"/>
<protein>
    <recommendedName>
        <fullName evidence="3">Polymerase nucleotidyl transferase domain-containing protein</fullName>
    </recommendedName>
</protein>
<evidence type="ECO:0008006" key="3">
    <source>
        <dbReference type="Google" id="ProtNLM"/>
    </source>
</evidence>
<comment type="caution">
    <text evidence="1">The sequence shown here is derived from an EMBL/GenBank/DDBJ whole genome shotgun (WGS) entry which is preliminary data.</text>
</comment>
<name>A0A397WMD7_9ARCH</name>
<dbReference type="Gene3D" id="1.20.120.330">
    <property type="entry name" value="Nucleotidyltransferases domain 2"/>
    <property type="match status" value="1"/>
</dbReference>
<evidence type="ECO:0000313" key="1">
    <source>
        <dbReference type="EMBL" id="RIB35072.1"/>
    </source>
</evidence>
<dbReference type="EMBL" id="MWMI01000008">
    <property type="protein sequence ID" value="RIB35072.1"/>
    <property type="molecule type" value="Genomic_DNA"/>
</dbReference>
<reference evidence="1 2" key="1">
    <citation type="journal article" date="2018" name="Syst. Appl. Microbiol.">
        <title>A new symbiotic nanoarchaeote (Candidatus Nanoclepta minutus) and its host (Zestosphaera tikiterensis gen. nov., sp. nov.) from a New Zealand hot spring.</title>
        <authorList>
            <person name="St John E."/>
            <person name="Liu Y."/>
            <person name="Podar M."/>
            <person name="Stott M.B."/>
            <person name="Meneghin J."/>
            <person name="Chen Z."/>
            <person name="Lagutin K."/>
            <person name="Mitchell K."/>
            <person name="Reysenbach A.L."/>
        </authorList>
    </citation>
    <scope>NUCLEOTIDE SEQUENCE [LARGE SCALE GENOMIC DNA]</scope>
    <source>
        <strain evidence="1">NZ3</strain>
    </source>
</reference>
<dbReference type="SUPFAM" id="SSF81301">
    <property type="entry name" value="Nucleotidyltransferase"/>
    <property type="match status" value="1"/>
</dbReference>
<sequence length="577" mass="67950">MSQEFVDYVLKSKDKERIIGIGKADGKKEENLRFLGDLLRYSSIDKLNVDNIREKHEKEIREYEHIIIILSDYDLNTINDKIKLKAEFLEESLKFIKEKGLKIWIHPLLMSDIMEISMDSRFDLLDFLSSLEILYDKGIFEIFKLVTLHKNSLLEIFSKYVVAYALAGSQVKGRNVDKSDVDVYVIIDDTDVKMHTFEELKAKLYEVVTTEALKVQMFLNSKKVIHPQVYTLTEFWYALSEYNPVIYTFLRDGIAFYDRGTFIAWKQLLLKGILKPSREAAEKHLNVANMMLKDSKDRIRNTINSLLVNDVAVSMLTAAQAVLVRYGFSPLDPKETIESLRKVFVEEKKILEDSYAKDLEDIWKLRKMHEHGEIEGFDYKDLNEWISKAESFINRMNALKQLIDREKEKEEIMYYIEEYNVLKSRLEEIYKKSINEIIQEKFSLLGNIFEEVNQYIRKFLEGKTEDLEYNIFKEKIYILIRAFRDYLQGLVEDIISLYSFKILLKGGEVLNLLVFSDKLIVISDKVLLYDYDGNKIGEFNKEYIKEILKDFSKLLNYLDKNVIKVLDKVFIEYSIAK</sequence>
<dbReference type="Proteomes" id="UP000266622">
    <property type="component" value="Unassembled WGS sequence"/>
</dbReference>
<organism evidence="1 2">
    <name type="scientific">Candidatus Nanoclepta minutus</name>
    <dbReference type="NCBI Taxonomy" id="1940235"/>
    <lineage>
        <taxon>Archaea</taxon>
        <taxon>Nanobdellota</taxon>
        <taxon>Candidatus Nanoclepta</taxon>
    </lineage>
</organism>
<dbReference type="InterPro" id="IPR043519">
    <property type="entry name" value="NT_sf"/>
</dbReference>
<proteinExistence type="predicted"/>
<evidence type="ECO:0000313" key="2">
    <source>
        <dbReference type="Proteomes" id="UP000266622"/>
    </source>
</evidence>
<accession>A0A397WMD7</accession>
<gene>
    <name evidence="1" type="ORF">BXU00_03385</name>
</gene>